<gene>
    <name evidence="2" type="ORF">ABFY20_00885</name>
</gene>
<keyword evidence="1" id="KW-0812">Transmembrane</keyword>
<reference evidence="2" key="1">
    <citation type="submission" date="2024-05" db="EMBL/GenBank/DDBJ databases">
        <title>Herbiconiux sp. A18JL235.</title>
        <authorList>
            <person name="Zhang G."/>
        </authorList>
    </citation>
    <scope>NUCLEOTIDE SEQUENCE</scope>
    <source>
        <strain evidence="2">A18JL235</strain>
    </source>
</reference>
<protein>
    <submittedName>
        <fullName evidence="2">Uncharacterized protein</fullName>
    </submittedName>
</protein>
<dbReference type="EMBL" id="CP162511">
    <property type="protein sequence ID" value="XDI05675.1"/>
    <property type="molecule type" value="Genomic_DNA"/>
</dbReference>
<keyword evidence="1" id="KW-0472">Membrane</keyword>
<accession>A0AB39BHU8</accession>
<dbReference type="AlphaFoldDB" id="A0AB39BHU8"/>
<proteinExistence type="predicted"/>
<feature type="transmembrane region" description="Helical" evidence="1">
    <location>
        <begin position="6"/>
        <end position="25"/>
    </location>
</feature>
<evidence type="ECO:0000256" key="1">
    <source>
        <dbReference type="SAM" id="Phobius"/>
    </source>
</evidence>
<name>A0AB39BHU8_9MICO</name>
<organism evidence="2">
    <name type="scientific">Herbiconiux sp. A18JL235</name>
    <dbReference type="NCBI Taxonomy" id="3152363"/>
    <lineage>
        <taxon>Bacteria</taxon>
        <taxon>Bacillati</taxon>
        <taxon>Actinomycetota</taxon>
        <taxon>Actinomycetes</taxon>
        <taxon>Micrococcales</taxon>
        <taxon>Microbacteriaceae</taxon>
        <taxon>Herbiconiux</taxon>
    </lineage>
</organism>
<sequence>MDTLWIIVLAVAAIIVVLAVAIALLRRRSGDRGPLQHERDQPIDTTYDRTTAAARYADRTGWGAGGGSV</sequence>
<evidence type="ECO:0000313" key="2">
    <source>
        <dbReference type="EMBL" id="XDI05675.1"/>
    </source>
</evidence>
<keyword evidence="1" id="KW-1133">Transmembrane helix</keyword>
<dbReference type="RefSeq" id="WP_368498064.1">
    <property type="nucleotide sequence ID" value="NZ_CP162511.1"/>
</dbReference>